<gene>
    <name evidence="5" type="ORF">HPBE_LOCUS12170</name>
</gene>
<sequence>MTHTREHYELELEGVNECEYLASPIRNGKYKAPTRGGSGEKAKMPILWAQVILLLSLRSCLAVVCPAGTGAVFFALPTHRQLEISSHCFEHCSTANCTGVLLYDKTCVSLNADDVYGLLDETKFFRKNCIAGAKPASMVRVYQERFLDSGSEKIVEASSELHCLSICFTEKNISCESVIFFADSNDCLLNTATSSSAKILPNDDAFHVVYMERQHRKSTTVKQKGECMRSFELIPWNKMALRGEARLVNVTGGFSKCLSLCRHCDYAIYNEYFSECFLVIYDERGQKFDFIDEQFQVFRRRAHKCLKNSSCDSVYWSNGRCVIAATKQLQPRVIERICPAAEEQDIAVLFEETSKCPKKRKDGISIAAIGLKDCMQLCLTHPTKSCEAISFYSNRECRLQNTAAVVAKPEGVDSTCRQFKLNVIAFDDSEKNSKPKKLKKKAKQVVRASKTHTSVSKDPKHSFGTSSSDVEVQTICNYDGIIVKVISSESIDGEVFPRNAHTNCTTVMNGTQAELKMLFNANDCALTKNGLVYENVIVVKRSNLDGMPVITEYDKLYRISCDYSNHTTKMSATSVLQVTSASPTSIQPYGKVRYSPMKMELRTKGKNEVRNVILGQNVDLKIDDDSSFGSNYTVTNCVALDSNGRENITLIDNGCVTRTAREYIVRGAITRESDGFSIPLRAFRFKDGDAVKIICSGIAFGTPEDGATYPIASTWTPILTRFKSLYSSGMTISLKVFGSDPVRTGCCTFLHRRDGVSDLGRENRGDDEDRVLYVSSPTRWRVGSRKGEQRGRRIQPAEDALGQVDVAIEEIGVEIVNDLLHGSSGRGNGSVGTSESGHLGLERLVRIDVHGQVRFDEDTNAAYSPAVACPEEQFFSRVVGGV</sequence>
<evidence type="ECO:0000313" key="5">
    <source>
        <dbReference type="EMBL" id="VDO91164.1"/>
    </source>
</evidence>
<dbReference type="Proteomes" id="UP000050761">
    <property type="component" value="Unassembled WGS sequence"/>
</dbReference>
<dbReference type="PANTHER" id="PTHR47327">
    <property type="entry name" value="FI18240P1-RELATED"/>
    <property type="match status" value="1"/>
</dbReference>
<keyword evidence="2" id="KW-0472">Membrane</keyword>
<feature type="compositionally biased region" description="Basic residues" evidence="1">
    <location>
        <begin position="434"/>
        <end position="444"/>
    </location>
</feature>
<dbReference type="EMBL" id="UZAH01027384">
    <property type="protein sequence ID" value="VDO91164.1"/>
    <property type="molecule type" value="Genomic_DNA"/>
</dbReference>
<dbReference type="GO" id="GO:0009653">
    <property type="term" value="P:anatomical structure morphogenesis"/>
    <property type="evidence" value="ECO:0007669"/>
    <property type="project" value="TreeGrafter"/>
</dbReference>
<proteinExistence type="predicted"/>
<protein>
    <submittedName>
        <fullName evidence="7">PAN domain protein</fullName>
    </submittedName>
</protein>
<feature type="domain" description="Apple" evidence="3">
    <location>
        <begin position="129"/>
        <end position="215"/>
    </location>
</feature>
<dbReference type="AlphaFoldDB" id="A0A183FV70"/>
<organism evidence="6 7">
    <name type="scientific">Heligmosomoides polygyrus</name>
    <name type="common">Parasitic roundworm</name>
    <dbReference type="NCBI Taxonomy" id="6339"/>
    <lineage>
        <taxon>Eukaryota</taxon>
        <taxon>Metazoa</taxon>
        <taxon>Ecdysozoa</taxon>
        <taxon>Nematoda</taxon>
        <taxon>Chromadorea</taxon>
        <taxon>Rhabditida</taxon>
        <taxon>Rhabditina</taxon>
        <taxon>Rhabditomorpha</taxon>
        <taxon>Strongyloidea</taxon>
        <taxon>Heligmosomidae</taxon>
        <taxon>Heligmosomoides</taxon>
    </lineage>
</organism>
<dbReference type="Pfam" id="PF00024">
    <property type="entry name" value="PAN_1"/>
    <property type="match status" value="1"/>
</dbReference>
<dbReference type="InterPro" id="IPR003609">
    <property type="entry name" value="Pan_app"/>
</dbReference>
<dbReference type="Gene3D" id="3.50.4.10">
    <property type="entry name" value="Hepatocyte Growth Factor"/>
    <property type="match status" value="1"/>
</dbReference>
<reference evidence="5 6" key="1">
    <citation type="submission" date="2018-11" db="EMBL/GenBank/DDBJ databases">
        <authorList>
            <consortium name="Pathogen Informatics"/>
        </authorList>
    </citation>
    <scope>NUCLEOTIDE SEQUENCE [LARGE SCALE GENOMIC DNA]</scope>
</reference>
<accession>A0A183FV70</accession>
<dbReference type="SMART" id="SM00241">
    <property type="entry name" value="ZP"/>
    <property type="match status" value="1"/>
</dbReference>
<dbReference type="PROSITE" id="PS50948">
    <property type="entry name" value="PAN"/>
    <property type="match status" value="2"/>
</dbReference>
<dbReference type="SUPFAM" id="SSF57414">
    <property type="entry name" value="Hairpin loop containing domain-like"/>
    <property type="match status" value="1"/>
</dbReference>
<name>A0A183FV70_HELPZ</name>
<feature type="domain" description="Apple" evidence="3">
    <location>
        <begin position="338"/>
        <end position="416"/>
    </location>
</feature>
<reference evidence="7" key="2">
    <citation type="submission" date="2019-09" db="UniProtKB">
        <authorList>
            <consortium name="WormBaseParasite"/>
        </authorList>
    </citation>
    <scope>IDENTIFICATION</scope>
</reference>
<dbReference type="InterPro" id="IPR052774">
    <property type="entry name" value="Celegans_DevNeuronal_Protein"/>
</dbReference>
<keyword evidence="2" id="KW-1133">Transmembrane helix</keyword>
<dbReference type="SMART" id="SM00473">
    <property type="entry name" value="PAN_AP"/>
    <property type="match status" value="2"/>
</dbReference>
<keyword evidence="2" id="KW-0812">Transmembrane</keyword>
<dbReference type="InterPro" id="IPR001507">
    <property type="entry name" value="ZP_dom"/>
</dbReference>
<evidence type="ECO:0000256" key="2">
    <source>
        <dbReference type="SAM" id="Phobius"/>
    </source>
</evidence>
<evidence type="ECO:0000259" key="3">
    <source>
        <dbReference type="PROSITE" id="PS50948"/>
    </source>
</evidence>
<dbReference type="PROSITE" id="PS51034">
    <property type="entry name" value="ZP_2"/>
    <property type="match status" value="1"/>
</dbReference>
<evidence type="ECO:0000259" key="4">
    <source>
        <dbReference type="PROSITE" id="PS51034"/>
    </source>
</evidence>
<accession>A0A3P8A3U8</accession>
<evidence type="ECO:0000313" key="6">
    <source>
        <dbReference type="Proteomes" id="UP000050761"/>
    </source>
</evidence>
<dbReference type="PANTHER" id="PTHR47327:SF1">
    <property type="entry name" value="RE15579P"/>
    <property type="match status" value="1"/>
</dbReference>
<evidence type="ECO:0000256" key="1">
    <source>
        <dbReference type="SAM" id="MobiDB-lite"/>
    </source>
</evidence>
<keyword evidence="6" id="KW-1185">Reference proteome</keyword>
<feature type="domain" description="ZP" evidence="4">
    <location>
        <begin position="475"/>
        <end position="716"/>
    </location>
</feature>
<dbReference type="WBParaSite" id="HPBE_0001216901-mRNA-1">
    <property type="protein sequence ID" value="HPBE_0001216901-mRNA-1"/>
    <property type="gene ID" value="HPBE_0001216901"/>
</dbReference>
<feature type="region of interest" description="Disordered" evidence="1">
    <location>
        <begin position="434"/>
        <end position="465"/>
    </location>
</feature>
<feature type="transmembrane region" description="Helical" evidence="2">
    <location>
        <begin position="51"/>
        <end position="76"/>
    </location>
</feature>
<dbReference type="OrthoDB" id="5825797at2759"/>
<evidence type="ECO:0000313" key="7">
    <source>
        <dbReference type="WBParaSite" id="HPBE_0001216901-mRNA-1"/>
    </source>
</evidence>